<protein>
    <submittedName>
        <fullName evidence="3">Uncharacterized protein</fullName>
    </submittedName>
</protein>
<proteinExistence type="predicted"/>
<feature type="region of interest" description="Disordered" evidence="1">
    <location>
        <begin position="1"/>
        <end position="71"/>
    </location>
</feature>
<organism evidence="3 4">
    <name type="scientific">Candidatus Adlerbacteria bacterium RIFOXYC1_FULL_48_26</name>
    <dbReference type="NCBI Taxonomy" id="1797247"/>
    <lineage>
        <taxon>Bacteria</taxon>
        <taxon>Candidatus Adleribacteriota</taxon>
    </lineage>
</organism>
<keyword evidence="2" id="KW-0472">Membrane</keyword>
<feature type="transmembrane region" description="Helical" evidence="2">
    <location>
        <begin position="127"/>
        <end position="149"/>
    </location>
</feature>
<gene>
    <name evidence="3" type="ORF">A2419_03085</name>
</gene>
<evidence type="ECO:0000256" key="1">
    <source>
        <dbReference type="SAM" id="MobiDB-lite"/>
    </source>
</evidence>
<dbReference type="AlphaFoldDB" id="A0A1F4Y488"/>
<feature type="compositionally biased region" description="Low complexity" evidence="1">
    <location>
        <begin position="51"/>
        <end position="64"/>
    </location>
</feature>
<keyword evidence="2" id="KW-0812">Transmembrane</keyword>
<reference evidence="3 4" key="1">
    <citation type="journal article" date="2016" name="Nat. Commun.">
        <title>Thousands of microbial genomes shed light on interconnected biogeochemical processes in an aquifer system.</title>
        <authorList>
            <person name="Anantharaman K."/>
            <person name="Brown C.T."/>
            <person name="Hug L.A."/>
            <person name="Sharon I."/>
            <person name="Castelle C.J."/>
            <person name="Probst A.J."/>
            <person name="Thomas B.C."/>
            <person name="Singh A."/>
            <person name="Wilkins M.J."/>
            <person name="Karaoz U."/>
            <person name="Brodie E.L."/>
            <person name="Williams K.H."/>
            <person name="Hubbard S.S."/>
            <person name="Banfield J.F."/>
        </authorList>
    </citation>
    <scope>NUCLEOTIDE SEQUENCE [LARGE SCALE GENOMIC DNA]</scope>
</reference>
<evidence type="ECO:0000313" key="3">
    <source>
        <dbReference type="EMBL" id="OGC88721.1"/>
    </source>
</evidence>
<evidence type="ECO:0000313" key="4">
    <source>
        <dbReference type="Proteomes" id="UP000176568"/>
    </source>
</evidence>
<accession>A0A1F4Y488</accession>
<dbReference type="Proteomes" id="UP000176568">
    <property type="component" value="Unassembled WGS sequence"/>
</dbReference>
<dbReference type="STRING" id="1797247.A2419_03085"/>
<comment type="caution">
    <text evidence="3">The sequence shown here is derived from an EMBL/GenBank/DDBJ whole genome shotgun (WGS) entry which is preliminary data.</text>
</comment>
<feature type="compositionally biased region" description="Polar residues" evidence="1">
    <location>
        <begin position="1"/>
        <end position="16"/>
    </location>
</feature>
<sequence>MAQDPQDQNSKNSLDLNNILLPKKDAPSVDSAQRVDAGTLMQQEQAATLQPPVSSSDSVSRPPVTHSPQEGIAPLQTFQGDIASAIGNKGVSVVSIAAAEANRRGTLPVSQDAQITNTPAPHTLRNIVFAVIGLLFVAGAVGALTYIVMLNAPLPQQQAGVAPFIAIDSTNTVSVEQTVKAPGLMQRLVSAKNSVSISLGLVAQLYVEQSGTSTEAQPTYMSAQTLLSTLASGAPETLVRDVSPIYLLGVHSFGVNQPFLILKVDSYAQGYAGMLTWEKTMKKDLAPLFTYVPAPKIGMPKQNPAAEPKIDAEGSAQALTSASSTATSTPIVATSTPEVPPLQTGFTDAIVQNHDARVTTDKYGTIDFLWTFLDRQTLVITTNPDTLREIITRLKQAPILYKSTSQ</sequence>
<name>A0A1F4Y488_9BACT</name>
<dbReference type="EMBL" id="MEXB01000004">
    <property type="protein sequence ID" value="OGC88721.1"/>
    <property type="molecule type" value="Genomic_DNA"/>
</dbReference>
<evidence type="ECO:0000256" key="2">
    <source>
        <dbReference type="SAM" id="Phobius"/>
    </source>
</evidence>
<keyword evidence="2" id="KW-1133">Transmembrane helix</keyword>